<name>A0A0G0Q5M4_9BACT</name>
<proteinExistence type="predicted"/>
<sequence>MGKNLTKNHNKNKNPETFSPKQTDLIFTYLFSGLIFLVFFFPLDQSSQKNTGFFPTFKAESQITKDALPEDAIELNRKILTITKNTPMEKMAEEISRKDRVVAAFLVGIAMKESKFGTYAPKKNGIDCYNYWGYRGKENTTESGYSCFKSPTEALAVVGGKIDSMVKRGVKTPAQMISWKCGSTCQGHDPASVTKWIKDVSINYYRLNTKEIAKSDR</sequence>
<accession>A0A0G0Q5M4</accession>
<gene>
    <name evidence="2" type="ORF">UT64_C0027G0002</name>
</gene>
<evidence type="ECO:0000313" key="3">
    <source>
        <dbReference type="Proteomes" id="UP000034137"/>
    </source>
</evidence>
<feature type="transmembrane region" description="Helical" evidence="1">
    <location>
        <begin position="25"/>
        <end position="43"/>
    </location>
</feature>
<dbReference type="AlphaFoldDB" id="A0A0G0Q5M4"/>
<protein>
    <submittedName>
        <fullName evidence="2">Uncharacterized protein</fullName>
    </submittedName>
</protein>
<evidence type="ECO:0000256" key="1">
    <source>
        <dbReference type="SAM" id="Phobius"/>
    </source>
</evidence>
<evidence type="ECO:0000313" key="2">
    <source>
        <dbReference type="EMBL" id="KKR32631.1"/>
    </source>
</evidence>
<keyword evidence="1" id="KW-1133">Transmembrane helix</keyword>
<keyword evidence="1" id="KW-0472">Membrane</keyword>
<dbReference type="EMBL" id="LBXO01000027">
    <property type="protein sequence ID" value="KKR32631.1"/>
    <property type="molecule type" value="Genomic_DNA"/>
</dbReference>
<keyword evidence="1" id="KW-0812">Transmembrane</keyword>
<comment type="caution">
    <text evidence="2">The sequence shown here is derived from an EMBL/GenBank/DDBJ whole genome shotgun (WGS) entry which is preliminary data.</text>
</comment>
<organism evidence="2 3">
    <name type="scientific">Candidatus Falkowbacteria bacterium GW2011_GWF2_39_8</name>
    <dbReference type="NCBI Taxonomy" id="1618642"/>
    <lineage>
        <taxon>Bacteria</taxon>
        <taxon>Candidatus Falkowiibacteriota</taxon>
    </lineage>
</organism>
<reference evidence="2 3" key="1">
    <citation type="journal article" date="2015" name="Nature">
        <title>rRNA introns, odd ribosomes, and small enigmatic genomes across a large radiation of phyla.</title>
        <authorList>
            <person name="Brown C.T."/>
            <person name="Hug L.A."/>
            <person name="Thomas B.C."/>
            <person name="Sharon I."/>
            <person name="Castelle C.J."/>
            <person name="Singh A."/>
            <person name="Wilkins M.J."/>
            <person name="Williams K.H."/>
            <person name="Banfield J.F."/>
        </authorList>
    </citation>
    <scope>NUCLEOTIDE SEQUENCE [LARGE SCALE GENOMIC DNA]</scope>
</reference>
<dbReference type="Proteomes" id="UP000034137">
    <property type="component" value="Unassembled WGS sequence"/>
</dbReference>